<dbReference type="PROSITE" id="PS50173">
    <property type="entry name" value="UMUC"/>
    <property type="match status" value="1"/>
</dbReference>
<dbReference type="Pfam" id="PF00817">
    <property type="entry name" value="IMS"/>
    <property type="match status" value="1"/>
</dbReference>
<proteinExistence type="inferred from homology"/>
<feature type="non-terminal residue" evidence="3">
    <location>
        <position position="82"/>
    </location>
</feature>
<name>A0A656GL57_PSEA0</name>
<dbReference type="InterPro" id="IPR001126">
    <property type="entry name" value="UmuC"/>
</dbReference>
<dbReference type="SUPFAM" id="SSF56672">
    <property type="entry name" value="DNA/RNA polymerases"/>
    <property type="match status" value="1"/>
</dbReference>
<comment type="caution">
    <text evidence="3">The sequence shown here is derived from an EMBL/GenBank/DDBJ whole genome shotgun (WGS) entry which is preliminary data.</text>
</comment>
<dbReference type="GO" id="GO:0005829">
    <property type="term" value="C:cytosol"/>
    <property type="evidence" value="ECO:0007669"/>
    <property type="project" value="TreeGrafter"/>
</dbReference>
<dbReference type="EMBL" id="AEAG01002075">
    <property type="protein sequence ID" value="EGH26251.1"/>
    <property type="molecule type" value="Genomic_DNA"/>
</dbReference>
<evidence type="ECO:0000313" key="4">
    <source>
        <dbReference type="Proteomes" id="UP000003465"/>
    </source>
</evidence>
<reference evidence="3 4" key="1">
    <citation type="journal article" date="2011" name="PLoS Pathog.">
        <title>Dynamic evolution of pathogenicity revealed by sequencing and comparative genomics of 19 Pseudomonas syringae isolates.</title>
        <authorList>
            <person name="Baltrus D.A."/>
            <person name="Nishimura M.T."/>
            <person name="Romanchuk A."/>
            <person name="Chang J.H."/>
            <person name="Mukhtar M.S."/>
            <person name="Cherkis K."/>
            <person name="Roach J."/>
            <person name="Grant S.R."/>
            <person name="Jones C.D."/>
            <person name="Dangl J.L."/>
        </authorList>
    </citation>
    <scope>NUCLEOTIDE SEQUENCE [LARGE SCALE GENOMIC DNA]</scope>
    <source>
        <strain evidence="3 4">301020</strain>
    </source>
</reference>
<comment type="similarity">
    <text evidence="1">Belongs to the DNA polymerase type-Y family.</text>
</comment>
<feature type="non-terminal residue" evidence="3">
    <location>
        <position position="1"/>
    </location>
</feature>
<evidence type="ECO:0000259" key="2">
    <source>
        <dbReference type="PROSITE" id="PS50173"/>
    </source>
</evidence>
<protein>
    <submittedName>
        <fullName evidence="3">RulB protein</fullName>
    </submittedName>
</protein>
<organism evidence="3 4">
    <name type="scientific">Pseudomonas amygdali pv. mori str. 301020</name>
    <dbReference type="NCBI Taxonomy" id="629261"/>
    <lineage>
        <taxon>Bacteria</taxon>
        <taxon>Pseudomonadati</taxon>
        <taxon>Pseudomonadota</taxon>
        <taxon>Gammaproteobacteria</taxon>
        <taxon>Pseudomonadales</taxon>
        <taxon>Pseudomonadaceae</taxon>
        <taxon>Pseudomonas</taxon>
        <taxon>Pseudomonas amygdali</taxon>
    </lineage>
</organism>
<dbReference type="InterPro" id="IPR050116">
    <property type="entry name" value="DNA_polymerase-Y"/>
</dbReference>
<dbReference type="Gene3D" id="3.30.70.270">
    <property type="match status" value="1"/>
</dbReference>
<dbReference type="PANTHER" id="PTHR11076">
    <property type="entry name" value="DNA REPAIR POLYMERASE UMUC / TRANSFERASE FAMILY MEMBER"/>
    <property type="match status" value="1"/>
</dbReference>
<dbReference type="AlphaFoldDB" id="A0A656GL57"/>
<evidence type="ECO:0000256" key="1">
    <source>
        <dbReference type="ARBA" id="ARBA00010945"/>
    </source>
</evidence>
<dbReference type="PANTHER" id="PTHR11076:SF34">
    <property type="entry name" value="PROTEIN UMUC"/>
    <property type="match status" value="1"/>
</dbReference>
<feature type="domain" description="UmuC" evidence="2">
    <location>
        <begin position="1"/>
        <end position="82"/>
    </location>
</feature>
<dbReference type="Proteomes" id="UP000003465">
    <property type="component" value="Unassembled WGS sequence"/>
</dbReference>
<dbReference type="GO" id="GO:0003887">
    <property type="term" value="F:DNA-directed DNA polymerase activity"/>
    <property type="evidence" value="ECO:0007669"/>
    <property type="project" value="TreeGrafter"/>
</dbReference>
<accession>A0A656GL57</accession>
<sequence>HGIQAFSSNFGLYGDLSQRVMAIIESMVPAVEVYSIDEAFADLTGMPGNLTELGRSIRAKVHRCTGIPVGVGVAPTKTLAKL</sequence>
<evidence type="ECO:0000313" key="3">
    <source>
        <dbReference type="EMBL" id="EGH26251.1"/>
    </source>
</evidence>
<gene>
    <name evidence="3" type="ORF">PSYMO_34382</name>
</gene>
<dbReference type="InterPro" id="IPR043502">
    <property type="entry name" value="DNA/RNA_pol_sf"/>
</dbReference>
<dbReference type="GO" id="GO:0042276">
    <property type="term" value="P:error-prone translesion synthesis"/>
    <property type="evidence" value="ECO:0007669"/>
    <property type="project" value="TreeGrafter"/>
</dbReference>
<dbReference type="InterPro" id="IPR043128">
    <property type="entry name" value="Rev_trsase/Diguanyl_cyclase"/>
</dbReference>
<dbReference type="GO" id="GO:0006281">
    <property type="term" value="P:DNA repair"/>
    <property type="evidence" value="ECO:0007669"/>
    <property type="project" value="InterPro"/>
</dbReference>
<dbReference type="GO" id="GO:0009432">
    <property type="term" value="P:SOS response"/>
    <property type="evidence" value="ECO:0007669"/>
    <property type="project" value="TreeGrafter"/>
</dbReference>